<gene>
    <name evidence="2" type="ORF">X797_002205</name>
</gene>
<accession>A0A0A1V2Y9</accession>
<evidence type="ECO:0008006" key="4">
    <source>
        <dbReference type="Google" id="ProtNLM"/>
    </source>
</evidence>
<organism evidence="2 3">
    <name type="scientific">Metarhizium robertsii</name>
    <dbReference type="NCBI Taxonomy" id="568076"/>
    <lineage>
        <taxon>Eukaryota</taxon>
        <taxon>Fungi</taxon>
        <taxon>Dikarya</taxon>
        <taxon>Ascomycota</taxon>
        <taxon>Pezizomycotina</taxon>
        <taxon>Sordariomycetes</taxon>
        <taxon>Hypocreomycetidae</taxon>
        <taxon>Hypocreales</taxon>
        <taxon>Clavicipitaceae</taxon>
        <taxon>Metarhizium</taxon>
    </lineage>
</organism>
<protein>
    <recommendedName>
        <fullName evidence="4">SIT4 phosphatase-associated protein</fullName>
    </recommendedName>
</protein>
<reference evidence="2 3" key="1">
    <citation type="submission" date="2014-02" db="EMBL/GenBank/DDBJ databases">
        <title>The genome sequence of the entomopathogenic fungus Metarhizium robertsii ARSEF 2575.</title>
        <authorList>
            <person name="Giuliano Garisto Donzelli B."/>
            <person name="Roe B.A."/>
            <person name="Macmil S.L."/>
            <person name="Krasnoff S.B."/>
            <person name="Gibson D.M."/>
        </authorList>
    </citation>
    <scope>NUCLEOTIDE SEQUENCE [LARGE SCALE GENOMIC DNA]</scope>
    <source>
        <strain evidence="2 3">ARSEF 2575</strain>
    </source>
</reference>
<feature type="compositionally biased region" description="Acidic residues" evidence="1">
    <location>
        <begin position="54"/>
        <end position="69"/>
    </location>
</feature>
<proteinExistence type="predicted"/>
<feature type="compositionally biased region" description="Acidic residues" evidence="1">
    <location>
        <begin position="19"/>
        <end position="33"/>
    </location>
</feature>
<dbReference type="EMBL" id="JELW01000002">
    <property type="protein sequence ID" value="EXV04524.1"/>
    <property type="molecule type" value="Genomic_DNA"/>
</dbReference>
<dbReference type="OrthoDB" id="5242320at2759"/>
<evidence type="ECO:0000256" key="1">
    <source>
        <dbReference type="SAM" id="MobiDB-lite"/>
    </source>
</evidence>
<feature type="region of interest" description="Disordered" evidence="1">
    <location>
        <begin position="1"/>
        <end position="132"/>
    </location>
</feature>
<dbReference type="AlphaFoldDB" id="A0A0A1V2Y9"/>
<name>A0A0A1V2Y9_9HYPO</name>
<sequence>MHHEGDEYDNNTTDPFRDDNDDMDDDDDLDVDVVQDGGRGSWWRGMVGRRSSADDGDSDEADEDDDEFGDFAMAEDDKSGGTSNKEQLVLRPLAVNPAKESSRGLSGLWPFGSRSESNKAKRDEEGHGLKDEVVVSADEKKGEDYRAIEVREATSRTSIEEPDEEEIVVGK</sequence>
<dbReference type="Proteomes" id="UP000030151">
    <property type="component" value="Unassembled WGS sequence"/>
</dbReference>
<feature type="compositionally biased region" description="Basic and acidic residues" evidence="1">
    <location>
        <begin position="116"/>
        <end position="132"/>
    </location>
</feature>
<evidence type="ECO:0000313" key="3">
    <source>
        <dbReference type="Proteomes" id="UP000030151"/>
    </source>
</evidence>
<comment type="caution">
    <text evidence="2">The sequence shown here is derived from an EMBL/GenBank/DDBJ whole genome shotgun (WGS) entry which is preliminary data.</text>
</comment>
<dbReference type="eggNOG" id="KOG2073">
    <property type="taxonomic scope" value="Eukaryota"/>
</dbReference>
<evidence type="ECO:0000313" key="2">
    <source>
        <dbReference type="EMBL" id="EXV04524.1"/>
    </source>
</evidence>
<dbReference type="HOGENOM" id="CLU_082023_0_0_1"/>